<dbReference type="EMBL" id="FOGC01000001">
    <property type="protein sequence ID" value="SEQ07460.1"/>
    <property type="molecule type" value="Genomic_DNA"/>
</dbReference>
<dbReference type="STRING" id="988801.SAMN05216522_101104"/>
<dbReference type="NCBIfam" id="TIGR00543">
    <property type="entry name" value="isochor_syn"/>
    <property type="match status" value="1"/>
</dbReference>
<dbReference type="AlphaFoldDB" id="A0A1H9D1V1"/>
<name>A0A1H9D1V1_9GAMM</name>
<evidence type="ECO:0000256" key="1">
    <source>
        <dbReference type="ARBA" id="ARBA00000799"/>
    </source>
</evidence>
<keyword evidence="8" id="KW-1185">Reference proteome</keyword>
<evidence type="ECO:0000256" key="5">
    <source>
        <dbReference type="ARBA" id="ARBA00041564"/>
    </source>
</evidence>
<dbReference type="InterPro" id="IPR004561">
    <property type="entry name" value="IsoChor_synthase"/>
</dbReference>
<dbReference type="Pfam" id="PF00425">
    <property type="entry name" value="Chorismate_bind"/>
    <property type="match status" value="1"/>
</dbReference>
<evidence type="ECO:0000313" key="8">
    <source>
        <dbReference type="Proteomes" id="UP000242515"/>
    </source>
</evidence>
<gene>
    <name evidence="7" type="ORF">SAMN05216522_101104</name>
</gene>
<dbReference type="PANTHER" id="PTHR42839:SF2">
    <property type="entry name" value="ISOCHORISMATE SYNTHASE ENTC"/>
    <property type="match status" value="1"/>
</dbReference>
<protein>
    <recommendedName>
        <fullName evidence="3">isochorismate synthase</fullName>
        <ecNumber evidence="3">5.4.4.2</ecNumber>
    </recommendedName>
    <alternativeName>
        <fullName evidence="5">Isochorismate mutase</fullName>
    </alternativeName>
</protein>
<dbReference type="OrthoDB" id="9806579at2"/>
<feature type="domain" description="Chorismate-utilising enzyme C-terminal" evidence="6">
    <location>
        <begin position="130"/>
        <end position="385"/>
    </location>
</feature>
<dbReference type="PANTHER" id="PTHR42839">
    <property type="entry name" value="ISOCHORISMATE SYNTHASE ENTC"/>
    <property type="match status" value="1"/>
</dbReference>
<dbReference type="SUPFAM" id="SSF56322">
    <property type="entry name" value="ADC synthase"/>
    <property type="match status" value="1"/>
</dbReference>
<sequence length="396" mass="44184">MVEITAVENILHRKIQQQSALKERFLFTSQETSLLSDGCFKRITQPLLDSEGSQDAFQRTLREQFRLARAAGIKDPLVVGAIPFDSHQPTALFIPQHVTRTDRNQLMTQLKPYQQQPLAPITRQQAYPDKPHFMKMVSDAVAAMNRGEMDKVVLSRLLKLTTEDSIDSTTLMSLIMAQNPDNYHFHVPLANNEVLLGASPELLLRKQKDQFSSRPLAGSAKRQLDREDDHRVGQTLLASSKDRHEHQLVIDAMAKVLAPVAEQLQVPQVPELVTTSQLWHLATTVQGITHNAEENALVLAGLLHPTPALSGYPHQLACRLIQHLEPFPRELFGGMVGWCDDEGNGEWVVTIRCAQLNQQQVTLFAGAGIVPASDPLSEWQETGTKLSTMLKAFGLH</sequence>
<evidence type="ECO:0000259" key="6">
    <source>
        <dbReference type="Pfam" id="PF00425"/>
    </source>
</evidence>
<comment type="catalytic activity">
    <reaction evidence="1">
        <text>chorismate = isochorismate</text>
        <dbReference type="Rhea" id="RHEA:18985"/>
        <dbReference type="ChEBI" id="CHEBI:29748"/>
        <dbReference type="ChEBI" id="CHEBI:29780"/>
        <dbReference type="EC" id="5.4.4.2"/>
    </reaction>
</comment>
<dbReference type="Gene3D" id="3.60.120.10">
    <property type="entry name" value="Anthranilate synthase"/>
    <property type="match status" value="1"/>
</dbReference>
<accession>A0A1H9D1V1</accession>
<evidence type="ECO:0000313" key="7">
    <source>
        <dbReference type="EMBL" id="SEQ07460.1"/>
    </source>
</evidence>
<dbReference type="GO" id="GO:0008909">
    <property type="term" value="F:isochorismate synthase activity"/>
    <property type="evidence" value="ECO:0007669"/>
    <property type="project" value="UniProtKB-EC"/>
</dbReference>
<comment type="similarity">
    <text evidence="2">Belongs to the isochorismate synthase family.</text>
</comment>
<proteinExistence type="inferred from homology"/>
<evidence type="ECO:0000256" key="4">
    <source>
        <dbReference type="ARBA" id="ARBA00023235"/>
    </source>
</evidence>
<reference evidence="8" key="1">
    <citation type="submission" date="2016-10" db="EMBL/GenBank/DDBJ databases">
        <authorList>
            <person name="Varghese N."/>
            <person name="Submissions S."/>
        </authorList>
    </citation>
    <scope>NUCLEOTIDE SEQUENCE [LARGE SCALE GENOMIC DNA]</scope>
    <source>
        <strain evidence="8">8N4</strain>
    </source>
</reference>
<dbReference type="EC" id="5.4.4.2" evidence="3"/>
<keyword evidence="4" id="KW-0413">Isomerase</keyword>
<dbReference type="Proteomes" id="UP000242515">
    <property type="component" value="Unassembled WGS sequence"/>
</dbReference>
<organism evidence="7 8">
    <name type="scientific">Rosenbergiella nectarea</name>
    <dbReference type="NCBI Taxonomy" id="988801"/>
    <lineage>
        <taxon>Bacteria</taxon>
        <taxon>Pseudomonadati</taxon>
        <taxon>Pseudomonadota</taxon>
        <taxon>Gammaproteobacteria</taxon>
        <taxon>Enterobacterales</taxon>
        <taxon>Erwiniaceae</taxon>
        <taxon>Rosenbergiella</taxon>
    </lineage>
</organism>
<dbReference type="InterPro" id="IPR015890">
    <property type="entry name" value="Chorismate_C"/>
</dbReference>
<dbReference type="InterPro" id="IPR005801">
    <property type="entry name" value="ADC_synthase"/>
</dbReference>
<dbReference type="RefSeq" id="WP_092671202.1">
    <property type="nucleotide sequence ID" value="NZ_FOGC01000001.1"/>
</dbReference>
<evidence type="ECO:0000256" key="3">
    <source>
        <dbReference type="ARBA" id="ARBA00012824"/>
    </source>
</evidence>
<evidence type="ECO:0000256" key="2">
    <source>
        <dbReference type="ARBA" id="ARBA00005297"/>
    </source>
</evidence>